<reference evidence="1" key="1">
    <citation type="submission" date="2019-08" db="EMBL/GenBank/DDBJ databases">
        <authorList>
            <person name="Kucharzyk K."/>
            <person name="Murdoch R.W."/>
            <person name="Higgins S."/>
            <person name="Loffler F."/>
        </authorList>
    </citation>
    <scope>NUCLEOTIDE SEQUENCE</scope>
</reference>
<proteinExistence type="predicted"/>
<evidence type="ECO:0000313" key="1">
    <source>
        <dbReference type="EMBL" id="MPM46133.1"/>
    </source>
</evidence>
<gene>
    <name evidence="1" type="ORF">SDC9_92831</name>
</gene>
<accession>A0A645A5K0</accession>
<organism evidence="1">
    <name type="scientific">bioreactor metagenome</name>
    <dbReference type="NCBI Taxonomy" id="1076179"/>
    <lineage>
        <taxon>unclassified sequences</taxon>
        <taxon>metagenomes</taxon>
        <taxon>ecological metagenomes</taxon>
    </lineage>
</organism>
<sequence length="236" mass="28203">MKKLLIVTALLSTLICKSQNNIYEWGEGMTFYKGWIDTTRISLNQIDSIHQYLFDWPMDILEATSIWKIEQMDSVSTSKLDAFFVDRMSLYYSMTVPESAFWDSLVDFRIQELRSMYLAYSEFLKGFNDPEFLLDPSHPECEKYALPLNGNEESLLSAWRSLIDQMKENNGYPGLLESKYQEQLSSPDMLKYARLDLMRYGWWNCRNQYVYYHEDDNRIEEEFEKLFIKVERFDEE</sequence>
<dbReference type="AlphaFoldDB" id="A0A645A5K0"/>
<name>A0A645A5K0_9ZZZZ</name>
<protein>
    <submittedName>
        <fullName evidence="1">Uncharacterized protein</fullName>
    </submittedName>
</protein>
<dbReference type="EMBL" id="VSSQ01011154">
    <property type="protein sequence ID" value="MPM46133.1"/>
    <property type="molecule type" value="Genomic_DNA"/>
</dbReference>
<comment type="caution">
    <text evidence="1">The sequence shown here is derived from an EMBL/GenBank/DDBJ whole genome shotgun (WGS) entry which is preliminary data.</text>
</comment>